<dbReference type="CDD" id="cd03487">
    <property type="entry name" value="RT_Bac_retron_II"/>
    <property type="match status" value="1"/>
</dbReference>
<evidence type="ECO:0000256" key="7">
    <source>
        <dbReference type="ARBA" id="ARBA00034120"/>
    </source>
</evidence>
<evidence type="ECO:0000313" key="9">
    <source>
        <dbReference type="EMBL" id="OGM70272.1"/>
    </source>
</evidence>
<dbReference type="InterPro" id="IPR043128">
    <property type="entry name" value="Rev_trsase/Diguanyl_cyclase"/>
</dbReference>
<dbReference type="Proteomes" id="UP000178429">
    <property type="component" value="Unassembled WGS sequence"/>
</dbReference>
<dbReference type="GO" id="GO:0046872">
    <property type="term" value="F:metal ion binding"/>
    <property type="evidence" value="ECO:0007669"/>
    <property type="project" value="UniProtKB-KW"/>
</dbReference>
<dbReference type="SUPFAM" id="SSF56672">
    <property type="entry name" value="DNA/RNA polymerases"/>
    <property type="match status" value="1"/>
</dbReference>
<evidence type="ECO:0000256" key="1">
    <source>
        <dbReference type="ARBA" id="ARBA00022679"/>
    </source>
</evidence>
<dbReference type="PRINTS" id="PR00866">
    <property type="entry name" value="RNADNAPOLMS"/>
</dbReference>
<evidence type="ECO:0000256" key="6">
    <source>
        <dbReference type="ARBA" id="ARBA00023118"/>
    </source>
</evidence>
<dbReference type="EMBL" id="MGHL01000006">
    <property type="protein sequence ID" value="OGM70272.1"/>
    <property type="molecule type" value="Genomic_DNA"/>
</dbReference>
<keyword evidence="4" id="KW-0460">Magnesium</keyword>
<proteinExistence type="inferred from homology"/>
<dbReference type="Gene3D" id="3.30.70.270">
    <property type="match status" value="1"/>
</dbReference>
<comment type="caution">
    <text evidence="9">The sequence shown here is derived from an EMBL/GenBank/DDBJ whole genome shotgun (WGS) entry which is preliminary data.</text>
</comment>
<evidence type="ECO:0000259" key="8">
    <source>
        <dbReference type="PROSITE" id="PS50878"/>
    </source>
</evidence>
<accession>A0A1F8C1Y8</accession>
<dbReference type="InterPro" id="IPR000477">
    <property type="entry name" value="RT_dom"/>
</dbReference>
<comment type="similarity">
    <text evidence="7">Belongs to the bacterial reverse transcriptase family.</text>
</comment>
<keyword evidence="3" id="KW-0479">Metal-binding</keyword>
<evidence type="ECO:0000256" key="2">
    <source>
        <dbReference type="ARBA" id="ARBA00022695"/>
    </source>
</evidence>
<evidence type="ECO:0000256" key="3">
    <source>
        <dbReference type="ARBA" id="ARBA00022723"/>
    </source>
</evidence>
<sequence length="335" mass="37635">MSTKKQSPELRPLVSLSYLEYLLGTKRDRLQKIATSAGSYYQPFDIHKKGTDKWRHIDNPQHPLKTLQKRILKNILNRNIRRLPDGMTGGISGRSIVENAKIHIGKECIGVIDIKNCFPSTNYHQINQVWIDHFGCGYKTANLLTKLTTFQHRLPQGAPTSPLLCNFALAPVFGEIKAVADSAGLDITIFIDDITVSGSKKSITDSIEPIIKILVKHGYAVRKRKVKVITSNYSQKVTGIPVNRKLSIGRGHIQQIRNLILETASLKGYIPSNDYCKIQGKISFAKSVSKTQGVKLGKFAEKMLVHPLMQVGVKKDEASRDCKRFSDNHKYTERN</sequence>
<keyword evidence="2" id="KW-0548">Nucleotidyltransferase</keyword>
<dbReference type="InterPro" id="IPR000123">
    <property type="entry name" value="Reverse_transcriptase_msDNA"/>
</dbReference>
<evidence type="ECO:0000256" key="4">
    <source>
        <dbReference type="ARBA" id="ARBA00022842"/>
    </source>
</evidence>
<name>A0A1F8C1Y8_9BACT</name>
<dbReference type="AlphaFoldDB" id="A0A1F8C1Y8"/>
<evidence type="ECO:0000313" key="10">
    <source>
        <dbReference type="Proteomes" id="UP000178429"/>
    </source>
</evidence>
<gene>
    <name evidence="9" type="ORF">A2975_04345</name>
</gene>
<dbReference type="InterPro" id="IPR043502">
    <property type="entry name" value="DNA/RNA_pol_sf"/>
</dbReference>
<keyword evidence="5" id="KW-0695">RNA-directed DNA polymerase</keyword>
<protein>
    <recommendedName>
        <fullName evidence="8">Reverse transcriptase domain-containing protein</fullName>
    </recommendedName>
</protein>
<evidence type="ECO:0000256" key="5">
    <source>
        <dbReference type="ARBA" id="ARBA00022918"/>
    </source>
</evidence>
<dbReference type="PROSITE" id="PS50878">
    <property type="entry name" value="RT_POL"/>
    <property type="match status" value="1"/>
</dbReference>
<keyword evidence="1" id="KW-0808">Transferase</keyword>
<dbReference type="Pfam" id="PF00078">
    <property type="entry name" value="RVT_1"/>
    <property type="match status" value="1"/>
</dbReference>
<dbReference type="GO" id="GO:0003723">
    <property type="term" value="F:RNA binding"/>
    <property type="evidence" value="ECO:0007669"/>
    <property type="project" value="InterPro"/>
</dbReference>
<dbReference type="GO" id="GO:0003964">
    <property type="term" value="F:RNA-directed DNA polymerase activity"/>
    <property type="evidence" value="ECO:0007669"/>
    <property type="project" value="UniProtKB-KW"/>
</dbReference>
<organism evidence="9 10">
    <name type="scientific">Candidatus Woesebacteria bacterium RIFCSPLOWO2_01_FULL_44_14</name>
    <dbReference type="NCBI Taxonomy" id="1802525"/>
    <lineage>
        <taxon>Bacteria</taxon>
        <taxon>Candidatus Woeseibacteriota</taxon>
    </lineage>
</organism>
<reference evidence="9 10" key="1">
    <citation type="journal article" date="2016" name="Nat. Commun.">
        <title>Thousands of microbial genomes shed light on interconnected biogeochemical processes in an aquifer system.</title>
        <authorList>
            <person name="Anantharaman K."/>
            <person name="Brown C.T."/>
            <person name="Hug L.A."/>
            <person name="Sharon I."/>
            <person name="Castelle C.J."/>
            <person name="Probst A.J."/>
            <person name="Thomas B.C."/>
            <person name="Singh A."/>
            <person name="Wilkins M.J."/>
            <person name="Karaoz U."/>
            <person name="Brodie E.L."/>
            <person name="Williams K.H."/>
            <person name="Hubbard S.S."/>
            <person name="Banfield J.F."/>
        </authorList>
    </citation>
    <scope>NUCLEOTIDE SEQUENCE [LARGE SCALE GENOMIC DNA]</scope>
</reference>
<dbReference type="GO" id="GO:0051607">
    <property type="term" value="P:defense response to virus"/>
    <property type="evidence" value="ECO:0007669"/>
    <property type="project" value="UniProtKB-KW"/>
</dbReference>
<dbReference type="STRING" id="1802525.A2975_04345"/>
<keyword evidence="6" id="KW-0051">Antiviral defense</keyword>
<feature type="domain" description="Reverse transcriptase" evidence="8">
    <location>
        <begin position="27"/>
        <end position="242"/>
    </location>
</feature>